<feature type="signal peptide" evidence="3">
    <location>
        <begin position="1"/>
        <end position="23"/>
    </location>
</feature>
<dbReference type="RefSeq" id="WP_059896787.1">
    <property type="nucleotide sequence ID" value="NZ_PQVP01000006.1"/>
</dbReference>
<evidence type="ECO:0000259" key="4">
    <source>
        <dbReference type="Pfam" id="PF04355"/>
    </source>
</evidence>
<evidence type="ECO:0000256" key="2">
    <source>
        <dbReference type="ARBA" id="ARBA00023136"/>
    </source>
</evidence>
<dbReference type="InterPro" id="IPR037873">
    <property type="entry name" value="BamE-like"/>
</dbReference>
<keyword evidence="1 3" id="KW-0732">Signal</keyword>
<evidence type="ECO:0000256" key="3">
    <source>
        <dbReference type="SAM" id="SignalP"/>
    </source>
</evidence>
<organism evidence="5 6">
    <name type="scientific">Burkholderia contaminans</name>
    <dbReference type="NCBI Taxonomy" id="488447"/>
    <lineage>
        <taxon>Bacteria</taxon>
        <taxon>Pseudomonadati</taxon>
        <taxon>Pseudomonadota</taxon>
        <taxon>Betaproteobacteria</taxon>
        <taxon>Burkholderiales</taxon>
        <taxon>Burkholderiaceae</taxon>
        <taxon>Burkholderia</taxon>
        <taxon>Burkholderia cepacia complex</taxon>
    </lineage>
</organism>
<evidence type="ECO:0000256" key="1">
    <source>
        <dbReference type="ARBA" id="ARBA00022729"/>
    </source>
</evidence>
<dbReference type="Gene3D" id="3.30.1450.10">
    <property type="match status" value="1"/>
</dbReference>
<dbReference type="GO" id="GO:0019867">
    <property type="term" value="C:outer membrane"/>
    <property type="evidence" value="ECO:0007669"/>
    <property type="project" value="InterPro"/>
</dbReference>
<dbReference type="EMBL" id="PQVP01000006">
    <property type="protein sequence ID" value="POZ80206.1"/>
    <property type="molecule type" value="Genomic_DNA"/>
</dbReference>
<accession>A0A2S5DM81</accession>
<evidence type="ECO:0000313" key="6">
    <source>
        <dbReference type="Proteomes" id="UP000238655"/>
    </source>
</evidence>
<sequence>MSLKQIIRLSALLFVTASLFGCASYGNDAISDQQKVSSIQVGKASKADVKNALGTPGNVSFLDNGDEVWTYQHVSTSAAAYIPFVGLFKNGIHEDNLTVRFNSRGVVKAMGQGKAL</sequence>
<dbReference type="PROSITE" id="PS51257">
    <property type="entry name" value="PROKAR_LIPOPROTEIN"/>
    <property type="match status" value="1"/>
</dbReference>
<gene>
    <name evidence="5" type="ORF">C3743_40220</name>
</gene>
<keyword evidence="2" id="KW-0472">Membrane</keyword>
<reference evidence="5 6" key="1">
    <citation type="submission" date="2018-01" db="EMBL/GenBank/DDBJ databases">
        <title>Successful Treatment of Persistent Burkholderia cepacia Bacteremia with Ceftazidime-Avibactam.</title>
        <authorList>
            <person name="Tamma P."/>
            <person name="Fan Y."/>
            <person name="Bergman Y."/>
            <person name="Sick-Samuels A."/>
            <person name="Hsu A."/>
            <person name="Timp W."/>
            <person name="Simner P."/>
        </authorList>
    </citation>
    <scope>NUCLEOTIDE SEQUENCE [LARGE SCALE GENOMIC DNA]</scope>
    <source>
        <strain evidence="5 6">170816</strain>
    </source>
</reference>
<dbReference type="Proteomes" id="UP000238655">
    <property type="component" value="Unassembled WGS sequence"/>
</dbReference>
<dbReference type="InterPro" id="IPR007450">
    <property type="entry name" value="BamE_dom"/>
</dbReference>
<dbReference type="Pfam" id="PF04355">
    <property type="entry name" value="BamE"/>
    <property type="match status" value="1"/>
</dbReference>
<feature type="domain" description="Outer membrane protein assembly factor BamE" evidence="4">
    <location>
        <begin position="32"/>
        <end position="110"/>
    </location>
</feature>
<name>A0A2S5DM81_9BURK</name>
<feature type="chain" id="PRO_5015510634" evidence="3">
    <location>
        <begin position="24"/>
        <end position="116"/>
    </location>
</feature>
<evidence type="ECO:0000313" key="5">
    <source>
        <dbReference type="EMBL" id="POZ80206.1"/>
    </source>
</evidence>
<dbReference type="AlphaFoldDB" id="A0A2S5DM81"/>
<proteinExistence type="predicted"/>
<comment type="caution">
    <text evidence="5">The sequence shown here is derived from an EMBL/GenBank/DDBJ whole genome shotgun (WGS) entry which is preliminary data.</text>
</comment>
<protein>
    <submittedName>
        <fullName evidence="5">Outer membrane protein assembly factor BamE</fullName>
    </submittedName>
</protein>